<dbReference type="Gene3D" id="3.30.1240.20">
    <property type="match status" value="1"/>
</dbReference>
<dbReference type="InterPro" id="IPR036412">
    <property type="entry name" value="HAD-like_sf"/>
</dbReference>
<dbReference type="PANTHER" id="PTHR10466:SF0">
    <property type="entry name" value="PHOSPHOMANNOMUTASE"/>
    <property type="match status" value="1"/>
</dbReference>
<dbReference type="CDD" id="cd06257">
    <property type="entry name" value="DnaJ"/>
    <property type="match status" value="1"/>
</dbReference>
<keyword evidence="8 12" id="KW-0460">Magnesium</keyword>
<dbReference type="GO" id="GO:0009298">
    <property type="term" value="P:GDP-mannose biosynthetic process"/>
    <property type="evidence" value="ECO:0007669"/>
    <property type="project" value="UniProtKB-UniPathway"/>
</dbReference>
<evidence type="ECO:0000313" key="16">
    <source>
        <dbReference type="Proteomes" id="UP000248423"/>
    </source>
</evidence>
<dbReference type="GO" id="GO:0006013">
    <property type="term" value="P:mannose metabolic process"/>
    <property type="evidence" value="ECO:0007669"/>
    <property type="project" value="TreeGrafter"/>
</dbReference>
<dbReference type="EC" id="5.4.2.8" evidence="5 13"/>
<evidence type="ECO:0000256" key="5">
    <source>
        <dbReference type="ARBA" id="ARBA00012730"/>
    </source>
</evidence>
<feature type="binding site" evidence="12">
    <location>
        <position position="449"/>
    </location>
    <ligand>
        <name>Mg(2+)</name>
        <dbReference type="ChEBI" id="CHEBI:18420"/>
        <label>1</label>
    </ligand>
</feature>
<dbReference type="GO" id="GO:0005829">
    <property type="term" value="C:cytosol"/>
    <property type="evidence" value="ECO:0007669"/>
    <property type="project" value="TreeGrafter"/>
</dbReference>
<gene>
    <name evidence="15" type="ORF">BO78DRAFT_459377</name>
</gene>
<dbReference type="Pfam" id="PF00226">
    <property type="entry name" value="DnaJ"/>
    <property type="match status" value="1"/>
</dbReference>
<dbReference type="EMBL" id="KZ826330">
    <property type="protein sequence ID" value="PYI09027.1"/>
    <property type="molecule type" value="Genomic_DNA"/>
</dbReference>
<evidence type="ECO:0000256" key="7">
    <source>
        <dbReference type="ARBA" id="ARBA00022723"/>
    </source>
</evidence>
<feature type="binding site" evidence="12">
    <location>
        <position position="229"/>
    </location>
    <ligand>
        <name>Mg(2+)</name>
        <dbReference type="ChEBI" id="CHEBI:18420"/>
        <label>1</label>
    </ligand>
</feature>
<dbReference type="Gene3D" id="1.10.287.110">
    <property type="entry name" value="DnaJ domain"/>
    <property type="match status" value="1"/>
</dbReference>
<comment type="subunit">
    <text evidence="4 13">Homodimer.</text>
</comment>
<dbReference type="FunFam" id="3.30.1240.20:FF:000001">
    <property type="entry name" value="Phosphomannomutase"/>
    <property type="match status" value="1"/>
</dbReference>
<evidence type="ECO:0000256" key="9">
    <source>
        <dbReference type="ARBA" id="ARBA00023235"/>
    </source>
</evidence>
<dbReference type="InterPro" id="IPR001623">
    <property type="entry name" value="DnaJ_domain"/>
</dbReference>
<dbReference type="InterPro" id="IPR036869">
    <property type="entry name" value="J_dom_sf"/>
</dbReference>
<evidence type="ECO:0000256" key="8">
    <source>
        <dbReference type="ARBA" id="ARBA00022842"/>
    </source>
</evidence>
<feature type="binding site" evidence="12">
    <location>
        <position position="452"/>
    </location>
    <ligand>
        <name>Mg(2+)</name>
        <dbReference type="ChEBI" id="CHEBI:18420"/>
        <label>1</label>
    </ligand>
</feature>
<feature type="binding site" evidence="12">
    <location>
        <position position="447"/>
    </location>
    <ligand>
        <name>Mg(2+)</name>
        <dbReference type="ChEBI" id="CHEBI:18420"/>
        <label>1</label>
    </ligand>
</feature>
<dbReference type="PANTHER" id="PTHR10466">
    <property type="entry name" value="PHOSPHOMANNOMUTASE"/>
    <property type="match status" value="1"/>
</dbReference>
<evidence type="ECO:0000256" key="4">
    <source>
        <dbReference type="ARBA" id="ARBA00011738"/>
    </source>
</evidence>
<dbReference type="UniPathway" id="UPA00126">
    <property type="reaction ID" value="UER00424"/>
</dbReference>
<sequence length="473" mass="52671">MTRQRDYYKVLGVSPSATQQEIRNAYKRVPVDSPDRPARTRKFQEISDAYYTLSDASRRREYDATRIASAVGEEEEEGPRGGAGGFPWSAFGFGTDDSEHRASEQFGSVFEEMLREEGLASEDMDADGQTHSHPTSRFWSVMGGISGGALGFIVANGPGAFAGAVAGNRLGAVRDAKGKSVYDVFLQLPRSDRARLLSELAAKVFQTTLASVYPALQDRPLKGTIVLFDVDKTLTPARASVTPEMLTLLSQLRHKCAIGFVGGSNLPKQQEQLGAPSTNVTSLFDFCFAENGLIAFRLGKPLVSNSFIQWLGEEKYQKLVNFCLIYIAKLELPKKRGTFVEFRNGMINVSPIGRNASTEERKEFEAYDEIHNIRRDLVDALKKEFPDYGLSYSIGGEISFDVFPTGWDKTYCLQHVEAEKDLTGIDYKTIHFFGDKTFPGGNDYEIYSDPRTIGHSVEDPDDTMKQLRELFQL</sequence>
<dbReference type="GO" id="GO:0006487">
    <property type="term" value="P:protein N-linked glycosylation"/>
    <property type="evidence" value="ECO:0007669"/>
    <property type="project" value="TreeGrafter"/>
</dbReference>
<evidence type="ECO:0000259" key="14">
    <source>
        <dbReference type="PROSITE" id="PS50076"/>
    </source>
</evidence>
<evidence type="ECO:0000256" key="13">
    <source>
        <dbReference type="RuleBase" id="RU361118"/>
    </source>
</evidence>
<dbReference type="STRING" id="1448318.A0A319EFK8"/>
<dbReference type="SUPFAM" id="SSF56784">
    <property type="entry name" value="HAD-like"/>
    <property type="match status" value="1"/>
</dbReference>
<evidence type="ECO:0000256" key="3">
    <source>
        <dbReference type="ARBA" id="ARBA00009736"/>
    </source>
</evidence>
<proteinExistence type="inferred from homology"/>
<dbReference type="GO" id="GO:0046872">
    <property type="term" value="F:metal ion binding"/>
    <property type="evidence" value="ECO:0007669"/>
    <property type="project" value="UniProtKB-KW"/>
</dbReference>
<dbReference type="AlphaFoldDB" id="A0A319EFK8"/>
<dbReference type="PRINTS" id="PR00625">
    <property type="entry name" value="JDOMAIN"/>
</dbReference>
<dbReference type="SFLD" id="SFLDG01140">
    <property type="entry name" value="C2.B:_Phosphomannomutase_and_P"/>
    <property type="match status" value="1"/>
</dbReference>
<dbReference type="InterPro" id="IPR023214">
    <property type="entry name" value="HAD_sf"/>
</dbReference>
<comment type="pathway">
    <text evidence="2 13">Nucleotide-sugar biosynthesis; GDP-alpha-D-mannose biosynthesis; alpha-D-mannose 1-phosphate from D-fructose 6-phosphate: step 2/2.</text>
</comment>
<comment type="similarity">
    <text evidence="3 13">Belongs to the eukaryotic PMM family.</text>
</comment>
<feature type="domain" description="J" evidence="14">
    <location>
        <begin position="6"/>
        <end position="66"/>
    </location>
</feature>
<dbReference type="SFLD" id="SFLDF00445">
    <property type="entry name" value="alpha-phosphomannomutase"/>
    <property type="match status" value="1"/>
</dbReference>
<evidence type="ECO:0000256" key="12">
    <source>
        <dbReference type="PIRSR" id="PIRSR605002-3"/>
    </source>
</evidence>
<dbReference type="VEuPathDB" id="FungiDB:BO78DRAFT_459377"/>
<keyword evidence="16" id="KW-1185">Reference proteome</keyword>
<feature type="binding site" evidence="11">
    <location>
        <position position="343"/>
    </location>
    <ligand>
        <name>alpha-D-mannose 1-phosphate</name>
        <dbReference type="ChEBI" id="CHEBI:58409"/>
    </ligand>
</feature>
<dbReference type="Gene3D" id="3.40.50.1000">
    <property type="entry name" value="HAD superfamily/HAD-like"/>
    <property type="match status" value="1"/>
</dbReference>
<dbReference type="OrthoDB" id="10264771at2759"/>
<keyword evidence="6 13" id="KW-0963">Cytoplasm</keyword>
<dbReference type="GO" id="GO:0004615">
    <property type="term" value="F:phosphomannomutase activity"/>
    <property type="evidence" value="ECO:0007669"/>
    <property type="project" value="UniProtKB-EC"/>
</dbReference>
<keyword evidence="9 13" id="KW-0413">Isomerase</keyword>
<dbReference type="Proteomes" id="UP000248423">
    <property type="component" value="Unassembled WGS sequence"/>
</dbReference>
<keyword evidence="7 12" id="KW-0479">Metal-binding</keyword>
<feature type="active site" description="Nucleophile" evidence="10">
    <location>
        <position position="229"/>
    </location>
</feature>
<name>A0A319EFK8_ASPSB</name>
<dbReference type="InterPro" id="IPR005002">
    <property type="entry name" value="PMM"/>
</dbReference>
<dbReference type="CDD" id="cd02585">
    <property type="entry name" value="HAD_PMM"/>
    <property type="match status" value="1"/>
</dbReference>
<evidence type="ECO:0000256" key="6">
    <source>
        <dbReference type="ARBA" id="ARBA00022490"/>
    </source>
</evidence>
<feature type="binding site" evidence="12">
    <location>
        <position position="231"/>
    </location>
    <ligand>
        <name>Mg(2+)</name>
        <dbReference type="ChEBI" id="CHEBI:18420"/>
        <label>1</label>
    </ligand>
</feature>
<dbReference type="NCBIfam" id="TIGR01484">
    <property type="entry name" value="HAD-SF-IIB"/>
    <property type="match status" value="1"/>
</dbReference>
<accession>A0A319EFK8</accession>
<dbReference type="SMART" id="SM00271">
    <property type="entry name" value="DnaJ"/>
    <property type="match status" value="1"/>
</dbReference>
<evidence type="ECO:0000256" key="10">
    <source>
        <dbReference type="PIRSR" id="PIRSR605002-1"/>
    </source>
</evidence>
<comment type="subcellular location">
    <subcellularLocation>
        <location evidence="1 13">Cytoplasm</location>
    </subcellularLocation>
</comment>
<feature type="binding site" evidence="12">
    <location>
        <position position="435"/>
    </location>
    <ligand>
        <name>Mg(2+)</name>
        <dbReference type="ChEBI" id="CHEBI:18420"/>
        <label>1</label>
    </ligand>
</feature>
<comment type="cofactor">
    <cofactor evidence="12">
        <name>Mg(2+)</name>
        <dbReference type="ChEBI" id="CHEBI:18420"/>
    </cofactor>
</comment>
<feature type="binding site" evidence="11">
    <location>
        <position position="354"/>
    </location>
    <ligand>
        <name>alpha-D-mannose 1-phosphate</name>
        <dbReference type="ChEBI" id="CHEBI:58409"/>
    </ligand>
</feature>
<evidence type="ECO:0000256" key="2">
    <source>
        <dbReference type="ARBA" id="ARBA00004699"/>
    </source>
</evidence>
<dbReference type="PROSITE" id="PS50076">
    <property type="entry name" value="DNAJ_2"/>
    <property type="match status" value="1"/>
</dbReference>
<dbReference type="InterPro" id="IPR043169">
    <property type="entry name" value="PMM_cap"/>
</dbReference>
<protein>
    <recommendedName>
        <fullName evidence="5 13">Phosphomannomutase</fullName>
        <ecNumber evidence="5 13">5.4.2.8</ecNumber>
    </recommendedName>
</protein>
<evidence type="ECO:0000313" key="15">
    <source>
        <dbReference type="EMBL" id="PYI09027.1"/>
    </source>
</evidence>
<feature type="binding site" evidence="11">
    <location>
        <position position="399"/>
    </location>
    <ligand>
        <name>alpha-D-mannose 1-phosphate</name>
        <dbReference type="ChEBI" id="CHEBI:58409"/>
    </ligand>
</feature>
<dbReference type="InterPro" id="IPR006379">
    <property type="entry name" value="HAD-SF_hydro_IIB"/>
</dbReference>
<organism evidence="15 16">
    <name type="scientific">Aspergillus sclerotiicarbonarius (strain CBS 121057 / IBT 28362)</name>
    <dbReference type="NCBI Taxonomy" id="1448318"/>
    <lineage>
        <taxon>Eukaryota</taxon>
        <taxon>Fungi</taxon>
        <taxon>Dikarya</taxon>
        <taxon>Ascomycota</taxon>
        <taxon>Pezizomycotina</taxon>
        <taxon>Eurotiomycetes</taxon>
        <taxon>Eurotiomycetidae</taxon>
        <taxon>Eurotiales</taxon>
        <taxon>Aspergillaceae</taxon>
        <taxon>Aspergillus</taxon>
        <taxon>Aspergillus subgen. Circumdati</taxon>
    </lineage>
</organism>
<feature type="binding site" evidence="11">
    <location>
        <position position="401"/>
    </location>
    <ligand>
        <name>alpha-D-mannose 1-phosphate</name>
        <dbReference type="ChEBI" id="CHEBI:58409"/>
    </ligand>
</feature>
<dbReference type="SUPFAM" id="SSF46565">
    <property type="entry name" value="Chaperone J-domain"/>
    <property type="match status" value="1"/>
</dbReference>
<reference evidence="15 16" key="1">
    <citation type="submission" date="2018-02" db="EMBL/GenBank/DDBJ databases">
        <title>The genomes of Aspergillus section Nigri reveals drivers in fungal speciation.</title>
        <authorList>
            <consortium name="DOE Joint Genome Institute"/>
            <person name="Vesth T.C."/>
            <person name="Nybo J."/>
            <person name="Theobald S."/>
            <person name="Brandl J."/>
            <person name="Frisvad J.C."/>
            <person name="Nielsen K.F."/>
            <person name="Lyhne E.K."/>
            <person name="Kogle M.E."/>
            <person name="Kuo A."/>
            <person name="Riley R."/>
            <person name="Clum A."/>
            <person name="Nolan M."/>
            <person name="Lipzen A."/>
            <person name="Salamov A."/>
            <person name="Henrissat B."/>
            <person name="Wiebenga A."/>
            <person name="De vries R.P."/>
            <person name="Grigoriev I.V."/>
            <person name="Mortensen U.H."/>
            <person name="Andersen M.R."/>
            <person name="Baker S.E."/>
        </authorList>
    </citation>
    <scope>NUCLEOTIDE SEQUENCE [LARGE SCALE GENOMIC DNA]</scope>
    <source>
        <strain evidence="15 16">CBS 121057</strain>
    </source>
</reference>
<dbReference type="SFLD" id="SFLDS00003">
    <property type="entry name" value="Haloacid_Dehalogenase"/>
    <property type="match status" value="1"/>
</dbReference>
<evidence type="ECO:0000256" key="11">
    <source>
        <dbReference type="PIRSR" id="PIRSR605002-2"/>
    </source>
</evidence>
<feature type="binding site" evidence="11">
    <location>
        <position position="238"/>
    </location>
    <ligand>
        <name>alpha-D-mannose 1-phosphate</name>
        <dbReference type="ChEBI" id="CHEBI:58409"/>
    </ligand>
</feature>
<dbReference type="SFLD" id="SFLDG01143">
    <property type="entry name" value="C2.B.3:_Phosphomannomutase_Lik"/>
    <property type="match status" value="1"/>
</dbReference>
<comment type="function">
    <text evidence="13">Involved in the synthesis of the GDP-mannose and dolichol-phosphate-mannose required for a number of critical mannosyl transfer reactions.</text>
</comment>
<feature type="active site" description="Proton donor/acceptor" evidence="10">
    <location>
        <position position="231"/>
    </location>
</feature>
<feature type="binding site" evidence="11">
    <location>
        <position position="361"/>
    </location>
    <ligand>
        <name>alpha-D-mannose 1-phosphate</name>
        <dbReference type="ChEBI" id="CHEBI:58409"/>
    </ligand>
</feature>
<evidence type="ECO:0000256" key="1">
    <source>
        <dbReference type="ARBA" id="ARBA00004496"/>
    </source>
</evidence>
<comment type="catalytic activity">
    <reaction evidence="13">
        <text>alpha-D-mannose 1-phosphate = D-mannose 6-phosphate</text>
        <dbReference type="Rhea" id="RHEA:11140"/>
        <dbReference type="ChEBI" id="CHEBI:58409"/>
        <dbReference type="ChEBI" id="CHEBI:58735"/>
        <dbReference type="EC" id="5.4.2.8"/>
    </reaction>
</comment>
<dbReference type="Pfam" id="PF03332">
    <property type="entry name" value="PMM"/>
    <property type="match status" value="1"/>
</dbReference>